<dbReference type="SMART" id="SM00220">
    <property type="entry name" value="S_TKc"/>
    <property type="match status" value="1"/>
</dbReference>
<evidence type="ECO:0000256" key="1">
    <source>
        <dbReference type="ARBA" id="ARBA00012513"/>
    </source>
</evidence>
<dbReference type="GO" id="GO:0004674">
    <property type="term" value="F:protein serine/threonine kinase activity"/>
    <property type="evidence" value="ECO:0007669"/>
    <property type="project" value="UniProtKB-KW"/>
</dbReference>
<keyword evidence="2 9" id="KW-0723">Serine/threonine-protein kinase</keyword>
<dbReference type="InterPro" id="IPR011009">
    <property type="entry name" value="Kinase-like_dom_sf"/>
</dbReference>
<keyword evidence="4 7" id="KW-0547">Nucleotide-binding</keyword>
<evidence type="ECO:0000256" key="5">
    <source>
        <dbReference type="ARBA" id="ARBA00022777"/>
    </source>
</evidence>
<dbReference type="PROSITE" id="PS50011">
    <property type="entry name" value="PROTEIN_KINASE_DOM"/>
    <property type="match status" value="1"/>
</dbReference>
<dbReference type="RefSeq" id="WP_108997016.1">
    <property type="nucleotide sequence ID" value="NZ_QEEX01000001.1"/>
</dbReference>
<dbReference type="Pfam" id="PF00069">
    <property type="entry name" value="Pkinase"/>
    <property type="match status" value="1"/>
</dbReference>
<dbReference type="InterPro" id="IPR000719">
    <property type="entry name" value="Prot_kinase_dom"/>
</dbReference>
<dbReference type="Gene3D" id="1.10.510.10">
    <property type="entry name" value="Transferase(Phosphotransferase) domain 1"/>
    <property type="match status" value="1"/>
</dbReference>
<dbReference type="PANTHER" id="PTHR43289">
    <property type="entry name" value="MITOGEN-ACTIVATED PROTEIN KINASE KINASE KINASE 20-RELATED"/>
    <property type="match status" value="1"/>
</dbReference>
<keyword evidence="10" id="KW-1185">Reference proteome</keyword>
<evidence type="ECO:0000256" key="6">
    <source>
        <dbReference type="ARBA" id="ARBA00022840"/>
    </source>
</evidence>
<dbReference type="EMBL" id="QEEX01000001">
    <property type="protein sequence ID" value="PWB97017.1"/>
    <property type="molecule type" value="Genomic_DNA"/>
</dbReference>
<feature type="domain" description="Protein kinase" evidence="8">
    <location>
        <begin position="17"/>
        <end position="279"/>
    </location>
</feature>
<evidence type="ECO:0000256" key="4">
    <source>
        <dbReference type="ARBA" id="ARBA00022741"/>
    </source>
</evidence>
<dbReference type="InterPro" id="IPR008271">
    <property type="entry name" value="Ser/Thr_kinase_AS"/>
</dbReference>
<dbReference type="PROSITE" id="PS00107">
    <property type="entry name" value="PROTEIN_KINASE_ATP"/>
    <property type="match status" value="1"/>
</dbReference>
<evidence type="ECO:0000256" key="3">
    <source>
        <dbReference type="ARBA" id="ARBA00022679"/>
    </source>
</evidence>
<evidence type="ECO:0000256" key="7">
    <source>
        <dbReference type="PROSITE-ProRule" id="PRU10141"/>
    </source>
</evidence>
<evidence type="ECO:0000313" key="10">
    <source>
        <dbReference type="Proteomes" id="UP000244978"/>
    </source>
</evidence>
<dbReference type="SUPFAM" id="SSF56112">
    <property type="entry name" value="Protein kinase-like (PK-like)"/>
    <property type="match status" value="1"/>
</dbReference>
<comment type="caution">
    <text evidence="9">The sequence shown here is derived from an EMBL/GenBank/DDBJ whole genome shotgun (WGS) entry which is preliminary data.</text>
</comment>
<reference evidence="10" key="1">
    <citation type="submission" date="2018-04" db="EMBL/GenBank/DDBJ databases">
        <authorList>
            <person name="Liu S."/>
            <person name="Wang Z."/>
            <person name="Li J."/>
        </authorList>
    </citation>
    <scope>NUCLEOTIDE SEQUENCE [LARGE SCALE GENOMIC DNA]</scope>
    <source>
        <strain evidence="10">S1194</strain>
    </source>
</reference>
<dbReference type="PANTHER" id="PTHR43289:SF6">
    <property type="entry name" value="SERINE_THREONINE-PROTEIN KINASE NEKL-3"/>
    <property type="match status" value="1"/>
</dbReference>
<keyword evidence="6 7" id="KW-0067">ATP-binding</keyword>
<dbReference type="CDD" id="cd14014">
    <property type="entry name" value="STKc_PknB_like"/>
    <property type="match status" value="1"/>
</dbReference>
<dbReference type="PROSITE" id="PS00108">
    <property type="entry name" value="PROTEIN_KINASE_ST"/>
    <property type="match status" value="1"/>
</dbReference>
<keyword evidence="5 9" id="KW-0418">Kinase</keyword>
<sequence>MGETAGIAEPKLLGGRYSLGTLIGRGGMAAVHRGHDQFLDREVAIKIFRAAAVDQADADRQEAEIRTLAALNHPSLVTVLDAGVFVPRPETPTIFLVMELLSGDNLQSHLKHGPLSPGSVARLGTDLAEGLSYLGERRVVHRDIKPGNILLAEYSHRNQRTRAKLIDFGIAQLAGKPQSLTPGTTTGTAPYLSPEQANGEDVGPPSDIYSLGLVLIECLTGERVFPGDAIPSAMARLINDPRVPESLSRDWRSLLTSMTAREPYDRIDIADVVAQLEWIAATELPHEIVPARARVSIAAAASAYSAAASAAAARSVIAALSGSSGGLASGRITPAASA</sequence>
<protein>
    <recommendedName>
        <fullName evidence="1">non-specific serine/threonine protein kinase</fullName>
        <ecNumber evidence="1">2.7.11.1</ecNumber>
    </recommendedName>
</protein>
<dbReference type="EC" id="2.7.11.1" evidence="1"/>
<dbReference type="InterPro" id="IPR017441">
    <property type="entry name" value="Protein_kinase_ATP_BS"/>
</dbReference>
<dbReference type="Proteomes" id="UP000244978">
    <property type="component" value="Unassembled WGS sequence"/>
</dbReference>
<gene>
    <name evidence="9" type="ORF">DF220_03565</name>
</gene>
<dbReference type="AlphaFoldDB" id="A0A2U1SZH0"/>
<dbReference type="Gene3D" id="3.30.200.20">
    <property type="entry name" value="Phosphorylase Kinase, domain 1"/>
    <property type="match status" value="1"/>
</dbReference>
<evidence type="ECO:0000259" key="8">
    <source>
        <dbReference type="PROSITE" id="PS50011"/>
    </source>
</evidence>
<organism evidence="9 10">
    <name type="scientific">Homoserinimonas hongtaonis</name>
    <dbReference type="NCBI Taxonomy" id="2079791"/>
    <lineage>
        <taxon>Bacteria</taxon>
        <taxon>Bacillati</taxon>
        <taxon>Actinomycetota</taxon>
        <taxon>Actinomycetes</taxon>
        <taxon>Micrococcales</taxon>
        <taxon>Microbacteriaceae</taxon>
        <taxon>Homoserinimonas</taxon>
    </lineage>
</organism>
<dbReference type="GO" id="GO:0005524">
    <property type="term" value="F:ATP binding"/>
    <property type="evidence" value="ECO:0007669"/>
    <property type="project" value="UniProtKB-UniRule"/>
</dbReference>
<evidence type="ECO:0000313" key="9">
    <source>
        <dbReference type="EMBL" id="PWB97017.1"/>
    </source>
</evidence>
<accession>A0A2U1SZH0</accession>
<feature type="binding site" evidence="7">
    <location>
        <position position="46"/>
    </location>
    <ligand>
        <name>ATP</name>
        <dbReference type="ChEBI" id="CHEBI:30616"/>
    </ligand>
</feature>
<keyword evidence="3" id="KW-0808">Transferase</keyword>
<name>A0A2U1SZH0_9MICO</name>
<proteinExistence type="predicted"/>
<evidence type="ECO:0000256" key="2">
    <source>
        <dbReference type="ARBA" id="ARBA00022527"/>
    </source>
</evidence>